<dbReference type="SUPFAM" id="SSF53167">
    <property type="entry name" value="Purine and uridine phosphorylases"/>
    <property type="match status" value="1"/>
</dbReference>
<dbReference type="PANTHER" id="PTHR21234">
    <property type="entry name" value="PURINE NUCLEOSIDE PHOSPHORYLASE"/>
    <property type="match status" value="1"/>
</dbReference>
<keyword evidence="3" id="KW-1185">Reference proteome</keyword>
<evidence type="ECO:0000313" key="2">
    <source>
        <dbReference type="EMBL" id="KAL0007871.1"/>
    </source>
</evidence>
<dbReference type="EMBL" id="JAZDWU010000003">
    <property type="protein sequence ID" value="KAL0007871.1"/>
    <property type="molecule type" value="Genomic_DNA"/>
</dbReference>
<protein>
    <recommendedName>
        <fullName evidence="1">Nucleoside phosphorylase domain-containing protein</fullName>
    </recommendedName>
</protein>
<dbReference type="AlphaFoldDB" id="A0AAW2DBV0"/>
<dbReference type="Proteomes" id="UP001459277">
    <property type="component" value="Unassembled WGS sequence"/>
</dbReference>
<dbReference type="Pfam" id="PF01048">
    <property type="entry name" value="PNP_UDP_1"/>
    <property type="match status" value="1"/>
</dbReference>
<name>A0AAW2DBV0_9ROSI</name>
<proteinExistence type="predicted"/>
<dbReference type="PANTHER" id="PTHR21234:SF30">
    <property type="entry name" value="PHOSPHORYLASE SUPERFAMILY PROTEIN"/>
    <property type="match status" value="1"/>
</dbReference>
<dbReference type="Gene3D" id="3.40.50.1580">
    <property type="entry name" value="Nucleoside phosphorylase domain"/>
    <property type="match status" value="1"/>
</dbReference>
<gene>
    <name evidence="2" type="ORF">SO802_009373</name>
</gene>
<comment type="caution">
    <text evidence="2">The sequence shown here is derived from an EMBL/GenBank/DDBJ whole genome shotgun (WGS) entry which is preliminary data.</text>
</comment>
<accession>A0AAW2DBV0</accession>
<reference evidence="2 3" key="1">
    <citation type="submission" date="2024-01" db="EMBL/GenBank/DDBJ databases">
        <title>A telomere-to-telomere, gap-free genome of sweet tea (Lithocarpus litseifolius).</title>
        <authorList>
            <person name="Zhou J."/>
        </authorList>
    </citation>
    <scope>NUCLEOTIDE SEQUENCE [LARGE SCALE GENOMIC DNA]</scope>
    <source>
        <strain evidence="2">Zhou-2022a</strain>
        <tissue evidence="2">Leaf</tissue>
    </source>
</reference>
<evidence type="ECO:0000259" key="1">
    <source>
        <dbReference type="Pfam" id="PF01048"/>
    </source>
</evidence>
<dbReference type="InterPro" id="IPR035994">
    <property type="entry name" value="Nucleoside_phosphorylase_sf"/>
</dbReference>
<evidence type="ECO:0000313" key="3">
    <source>
        <dbReference type="Proteomes" id="UP001459277"/>
    </source>
</evidence>
<dbReference type="InterPro" id="IPR000845">
    <property type="entry name" value="Nucleoside_phosphorylase_d"/>
</dbReference>
<organism evidence="2 3">
    <name type="scientific">Lithocarpus litseifolius</name>
    <dbReference type="NCBI Taxonomy" id="425828"/>
    <lineage>
        <taxon>Eukaryota</taxon>
        <taxon>Viridiplantae</taxon>
        <taxon>Streptophyta</taxon>
        <taxon>Embryophyta</taxon>
        <taxon>Tracheophyta</taxon>
        <taxon>Spermatophyta</taxon>
        <taxon>Magnoliopsida</taxon>
        <taxon>eudicotyledons</taxon>
        <taxon>Gunneridae</taxon>
        <taxon>Pentapetalae</taxon>
        <taxon>rosids</taxon>
        <taxon>fabids</taxon>
        <taxon>Fagales</taxon>
        <taxon>Fagaceae</taxon>
        <taxon>Lithocarpus</taxon>
    </lineage>
</organism>
<dbReference type="GO" id="GO:0009116">
    <property type="term" value="P:nucleoside metabolic process"/>
    <property type="evidence" value="ECO:0007669"/>
    <property type="project" value="InterPro"/>
</dbReference>
<dbReference type="CDD" id="cd09008">
    <property type="entry name" value="MTAN"/>
    <property type="match status" value="1"/>
</dbReference>
<feature type="domain" description="Nucleoside phosphorylase" evidence="1">
    <location>
        <begin position="74"/>
        <end position="336"/>
    </location>
</feature>
<dbReference type="GO" id="GO:0003824">
    <property type="term" value="F:catalytic activity"/>
    <property type="evidence" value="ECO:0007669"/>
    <property type="project" value="InterPro"/>
</dbReference>
<sequence length="339" mass="36928">MAAKLVNRKCLLLIQVFVSFLFLVIVPATFALPLKRLKSLTVIKEVNREGPYLGLLTVTTSEDSAFFATGAFQPHKTHPIIDLSGRRFRVGKIHDKKVLYVRCGVGMVNAAAATQQMLDLFDVKGIIHFGVSGNVNDSLSIGDVVIPKQFAHTGIWDWLNLNGTSNLDHVAELNVASYNVPKGKGNLLGLVGYSEEEFYSEFGKPNIAQSLLWVQTSKHWLQLAANLEGMELKQCVNSSLCLPRKPKLVVGLRGATSNTFVDNAAYRNFLVKTFGVSSTDMESSAVVMTTLSNGFPVIALRGLSDLAGKQSGENAYTKFGSLAAYNAAKAVVQFIKILQ</sequence>